<accession>A0A2H9MMA4</accession>
<reference evidence="4 12" key="1">
    <citation type="submission" date="2017-09" db="EMBL/GenBank/DDBJ databases">
        <title>Depth-based differentiation of microbial function through sediment-hosted aquifers and enrichment of novel symbionts in the deep terrestrial subsurface.</title>
        <authorList>
            <person name="Probst A.J."/>
            <person name="Ladd B."/>
            <person name="Jarett J.K."/>
            <person name="Geller-Mcgrath D.E."/>
            <person name="Sieber C.M."/>
            <person name="Emerson J.B."/>
            <person name="Anantharaman K."/>
            <person name="Thomas B.C."/>
            <person name="Malmstrom R."/>
            <person name="Stieglmeier M."/>
            <person name="Klingl A."/>
            <person name="Woyke T."/>
            <person name="Ryan C.M."/>
            <person name="Banfield J.F."/>
        </authorList>
    </citation>
    <scope>NUCLEOTIDE SEQUENCE [LARGE SCALE GENOMIC DNA]</scope>
    <source>
        <strain evidence="5">CG03_land_8_20_14_0_80_31_114</strain>
        <strain evidence="6">CG17_big_fil_post_rev_8_21_14_2_50_31_73</strain>
        <strain evidence="4">CG18_big_fil_WC_8_21_14_2_50_31_19</strain>
        <strain evidence="8">CG_4_10_14_0_8_um_filter_31_133</strain>
        <strain evidence="7">CG_4_8_14_3_um_filter</strain>
        <strain evidence="9">CG_4_9_14_0_8_um_filter_31_21</strain>
    </source>
</reference>
<evidence type="ECO:0000256" key="1">
    <source>
        <dbReference type="ARBA" id="ARBA00023125"/>
    </source>
</evidence>
<accession>A0A2H9M244</accession>
<evidence type="ECO:0000313" key="12">
    <source>
        <dbReference type="Proteomes" id="UP000229789"/>
    </source>
</evidence>
<dbReference type="Gene3D" id="2.40.50.140">
    <property type="entry name" value="Nucleic acid-binding proteins"/>
    <property type="match status" value="2"/>
</dbReference>
<accession>A0A2H9N217</accession>
<evidence type="ECO:0000313" key="5">
    <source>
        <dbReference type="EMBL" id="PIV13705.1"/>
    </source>
</evidence>
<accession>A0A2H9PA04</accession>
<dbReference type="AlphaFoldDB" id="A0A2G9LJ89"/>
<dbReference type="InterPro" id="IPR051231">
    <property type="entry name" value="SOSS-B"/>
</dbReference>
<organism evidence="4 12">
    <name type="scientific">Huberarchaeum crystalense</name>
    <dbReference type="NCBI Taxonomy" id="2014257"/>
    <lineage>
        <taxon>Archaea</taxon>
        <taxon>Candidatus Huberarchaeota</taxon>
        <taxon>Candidatus Huberarchaeia</taxon>
        <taxon>Candidatus Huberarchaeales</taxon>
        <taxon>Candidatus Huberarchaeaceae</taxon>
        <taxon>Candidatus Huberarchaeum</taxon>
    </lineage>
</organism>
<dbReference type="GO" id="GO:0003677">
    <property type="term" value="F:DNA binding"/>
    <property type="evidence" value="ECO:0007669"/>
    <property type="project" value="UniProtKB-KW"/>
</dbReference>
<keyword evidence="1" id="KW-0238">DNA-binding</keyword>
<evidence type="ECO:0000313" key="10">
    <source>
        <dbReference type="Proteomes" id="UP000228874"/>
    </source>
</evidence>
<dbReference type="Proteomes" id="UP000231232">
    <property type="component" value="Unassembled WGS sequence"/>
</dbReference>
<evidence type="ECO:0000313" key="9">
    <source>
        <dbReference type="EMBL" id="PJC01366.1"/>
    </source>
</evidence>
<sequence>MISEEIVKEIASASKKEETEIMELIRRKQAFFENLISEEGAAQIVAADLGVKLEKKPISFKPMKISDIIQKMSNVNLVCKVVRIFEPRQFKTEKAEGFVGGIILGDETGSIRVVLWNEQLTQVLEQIKEGDVLRISNAYARENNRSDIELHFGTTTKIEIDENTTINNIKSFSSTPIIPIRIIKEGYVRIKATVIQKFDPTYYIADPETGKKVAEGTFNAVNRAILNLIIDDGTGSVRITLFGERAEEILKQKDLLGREFYFEGKATYNEQFDRVDVVVNKWEPVFAVASESYISPTEIVEDEDVSAPEKTLTTKDDKTEEKVYE</sequence>
<feature type="region of interest" description="Disordered" evidence="2">
    <location>
        <begin position="300"/>
        <end position="325"/>
    </location>
</feature>
<gene>
    <name evidence="9" type="ORF">CO072_01470</name>
    <name evidence="5" type="ORF">COS45_01445</name>
    <name evidence="6" type="ORF">COW47_01570</name>
    <name evidence="4" type="ORF">COW69_01775</name>
    <name evidence="8" type="ORF">COY63_01685</name>
    <name evidence="7" type="ORF">COZ66_02300</name>
</gene>
<accession>A0A2G9LJ89</accession>
<evidence type="ECO:0000313" key="7">
    <source>
        <dbReference type="EMBL" id="PIX27949.1"/>
    </source>
</evidence>
<dbReference type="Pfam" id="PF17244">
    <property type="entry name" value="CDC24_OB3"/>
    <property type="match status" value="1"/>
</dbReference>
<dbReference type="EMBL" id="PFMG01000040">
    <property type="protein sequence ID" value="PIY99784.1"/>
    <property type="molecule type" value="Genomic_DNA"/>
</dbReference>
<dbReference type="EMBL" id="PCUF01000022">
    <property type="protein sequence ID" value="PIN66522.1"/>
    <property type="molecule type" value="Genomic_DNA"/>
</dbReference>
<protein>
    <recommendedName>
        <fullName evidence="3">Cell division control protein 24 OB domain-containing protein</fullName>
    </recommendedName>
</protein>
<dbReference type="Proteomes" id="UP000230713">
    <property type="component" value="Unassembled WGS sequence"/>
</dbReference>
<dbReference type="EMBL" id="PEUT01000035">
    <property type="protein sequence ID" value="PIV13705.1"/>
    <property type="molecule type" value="Genomic_DNA"/>
</dbReference>
<name>A0A2G9LJ89_HUBC1</name>
<dbReference type="EMBL" id="PFSX01000037">
    <property type="protein sequence ID" value="PJC01366.1"/>
    <property type="molecule type" value="Genomic_DNA"/>
</dbReference>
<proteinExistence type="predicted"/>
<reference evidence="10 11" key="2">
    <citation type="submission" date="2017-09" db="EMBL/GenBank/DDBJ databases">
        <title>Depth-based differentiation of microbial function through sediment-hosted aquifers and enrichment of novel symbionts in the deep terrestrial subsurface.</title>
        <authorList>
            <person name="Probst A.J."/>
            <person name="Ladd B."/>
            <person name="Jarett J.K."/>
            <person name="Geller-Mcgrath D.E."/>
            <person name="Sieber C.M.K."/>
            <person name="Emerson J.B."/>
            <person name="Anantharaman K."/>
            <person name="Thomas B.C."/>
            <person name="Malmstrom R."/>
            <person name="Stieglmeier M."/>
            <person name="Klingl A."/>
            <person name="Woyke T."/>
            <person name="Ryan C.M."/>
            <person name="Banfield J.F."/>
        </authorList>
    </citation>
    <scope>NUCLEOTIDE SEQUENCE [LARGE SCALE GENOMIC DNA]</scope>
</reference>
<dbReference type="EMBL" id="PFIH01000056">
    <property type="protein sequence ID" value="PIX27949.1"/>
    <property type="molecule type" value="Genomic_DNA"/>
</dbReference>
<evidence type="ECO:0000313" key="11">
    <source>
        <dbReference type="Proteomes" id="UP000228989"/>
    </source>
</evidence>
<feature type="compositionally biased region" description="Basic and acidic residues" evidence="2">
    <location>
        <begin position="312"/>
        <end position="325"/>
    </location>
</feature>
<dbReference type="PANTHER" id="PTHR13356">
    <property type="entry name" value="OB FOLD NUCLEIC ACID BINDING PROTEIN-RELATED"/>
    <property type="match status" value="1"/>
</dbReference>
<dbReference type="CDD" id="cd04491">
    <property type="entry name" value="SoSSB_OBF"/>
    <property type="match status" value="1"/>
</dbReference>
<dbReference type="GO" id="GO:0000724">
    <property type="term" value="P:double-strand break repair via homologous recombination"/>
    <property type="evidence" value="ECO:0007669"/>
    <property type="project" value="TreeGrafter"/>
</dbReference>
<dbReference type="InterPro" id="IPR012340">
    <property type="entry name" value="NA-bd_OB-fold"/>
</dbReference>
<dbReference type="InterPro" id="IPR035203">
    <property type="entry name" value="Cdc24_OB3"/>
</dbReference>
<dbReference type="GO" id="GO:0010212">
    <property type="term" value="P:response to ionizing radiation"/>
    <property type="evidence" value="ECO:0007669"/>
    <property type="project" value="TreeGrafter"/>
</dbReference>
<dbReference type="Proteomes" id="UP000229789">
    <property type="component" value="Unassembled WGS sequence"/>
</dbReference>
<dbReference type="SUPFAM" id="SSF50249">
    <property type="entry name" value="Nucleic acid-binding proteins"/>
    <property type="match status" value="2"/>
</dbReference>
<dbReference type="Proteomes" id="UP000228989">
    <property type="component" value="Unassembled WGS sequence"/>
</dbReference>
<evidence type="ECO:0000313" key="8">
    <source>
        <dbReference type="EMBL" id="PIY99784.1"/>
    </source>
</evidence>
<dbReference type="Proteomes" id="UP000231449">
    <property type="component" value="Unassembled WGS sequence"/>
</dbReference>
<evidence type="ECO:0000256" key="2">
    <source>
        <dbReference type="SAM" id="MobiDB-lite"/>
    </source>
</evidence>
<accession>A0A2H9RCZ3</accession>
<dbReference type="Proteomes" id="UP000228874">
    <property type="component" value="Unassembled WGS sequence"/>
</dbReference>
<evidence type="ECO:0000313" key="6">
    <source>
        <dbReference type="EMBL" id="PIV89676.1"/>
    </source>
</evidence>
<dbReference type="EMBL" id="PFFF01000036">
    <property type="protein sequence ID" value="PIV89676.1"/>
    <property type="molecule type" value="Genomic_DNA"/>
</dbReference>
<evidence type="ECO:0000313" key="4">
    <source>
        <dbReference type="EMBL" id="PIN66522.1"/>
    </source>
</evidence>
<comment type="caution">
    <text evidence="4">The sequence shown here is derived from an EMBL/GenBank/DDBJ whole genome shotgun (WGS) entry which is preliminary data.</text>
</comment>
<evidence type="ECO:0000259" key="3">
    <source>
        <dbReference type="Pfam" id="PF17244"/>
    </source>
</evidence>
<dbReference type="PANTHER" id="PTHR13356:SF0">
    <property type="entry name" value="SOSS COMPLEX SUBUNIT B HOMOLOG"/>
    <property type="match status" value="1"/>
</dbReference>
<feature type="domain" description="Cell division control protein 24 OB" evidence="3">
    <location>
        <begin position="67"/>
        <end position="173"/>
    </location>
</feature>